<keyword evidence="5" id="KW-0472">Membrane</keyword>
<keyword evidence="2" id="KW-0479">Metal-binding</keyword>
<evidence type="ECO:0008006" key="8">
    <source>
        <dbReference type="Google" id="ProtNLM"/>
    </source>
</evidence>
<sequence>MTFELFFTMDKTFRNSSQDTAYQNDEFVMTHHSISRYFRLLLIFIAAFLSLKILRNSSLLHNVCFILLCTILYVVYELVYKRKHLPPGPTPWLIVGNIPDIVLGKSFDEVFQSWRKRYGPVFTVWIGPIPLVMVSDLESIKKYFVQNSDLFSNRWRNHVTDTLMGGAHGVVQVDGPMWREQRRFSLQALRNFGVGRPLMENKIMDEVSALVNHLQQNDGVVTTIHDAIAVCVGNIINRILFGIRFPQGSIEMHHLHSLLNEQSRLVVNPIMGLYITAPWTTNIPLLNVKWRKLMQISQQLYEFLQKQIDSHRQQLATDNVLEDDFIFTYMREMEERRVNNKNMGFFK</sequence>
<keyword evidence="5" id="KW-1133">Transmembrane helix</keyword>
<dbReference type="STRING" id="29172.A0A0D8XGZ7"/>
<dbReference type="AlphaFoldDB" id="A0A0D8XGZ7"/>
<evidence type="ECO:0000256" key="5">
    <source>
        <dbReference type="SAM" id="Phobius"/>
    </source>
</evidence>
<proteinExistence type="inferred from homology"/>
<dbReference type="InterPro" id="IPR036396">
    <property type="entry name" value="Cyt_P450_sf"/>
</dbReference>
<evidence type="ECO:0000256" key="2">
    <source>
        <dbReference type="ARBA" id="ARBA00022723"/>
    </source>
</evidence>
<evidence type="ECO:0000256" key="4">
    <source>
        <dbReference type="ARBA" id="ARBA00023033"/>
    </source>
</evidence>
<evidence type="ECO:0000256" key="3">
    <source>
        <dbReference type="ARBA" id="ARBA00023004"/>
    </source>
</evidence>
<dbReference type="GO" id="GO:0006805">
    <property type="term" value="P:xenobiotic metabolic process"/>
    <property type="evidence" value="ECO:0007669"/>
    <property type="project" value="TreeGrafter"/>
</dbReference>
<dbReference type="GO" id="GO:0020037">
    <property type="term" value="F:heme binding"/>
    <property type="evidence" value="ECO:0007669"/>
    <property type="project" value="InterPro"/>
</dbReference>
<keyword evidence="7" id="KW-1185">Reference proteome</keyword>
<feature type="transmembrane region" description="Helical" evidence="5">
    <location>
        <begin position="37"/>
        <end position="54"/>
    </location>
</feature>
<dbReference type="InterPro" id="IPR050182">
    <property type="entry name" value="Cytochrome_P450_fam2"/>
</dbReference>
<dbReference type="Gene3D" id="1.10.630.10">
    <property type="entry name" value="Cytochrome P450"/>
    <property type="match status" value="1"/>
</dbReference>
<dbReference type="EMBL" id="KN716787">
    <property type="protein sequence ID" value="KJH41631.1"/>
    <property type="molecule type" value="Genomic_DNA"/>
</dbReference>
<evidence type="ECO:0000256" key="1">
    <source>
        <dbReference type="ARBA" id="ARBA00010617"/>
    </source>
</evidence>
<reference evidence="6 7" key="1">
    <citation type="submission" date="2013-11" db="EMBL/GenBank/DDBJ databases">
        <title>Draft genome of the bovine lungworm Dictyocaulus viviparus.</title>
        <authorList>
            <person name="Mitreva M."/>
        </authorList>
    </citation>
    <scope>NUCLEOTIDE SEQUENCE [LARGE SCALE GENOMIC DNA]</scope>
    <source>
        <strain evidence="6 7">HannoverDv2000</strain>
    </source>
</reference>
<comment type="similarity">
    <text evidence="1">Belongs to the cytochrome P450 family.</text>
</comment>
<dbReference type="GO" id="GO:0006082">
    <property type="term" value="P:organic acid metabolic process"/>
    <property type="evidence" value="ECO:0007669"/>
    <property type="project" value="TreeGrafter"/>
</dbReference>
<dbReference type="PANTHER" id="PTHR24300">
    <property type="entry name" value="CYTOCHROME P450 508A4-RELATED"/>
    <property type="match status" value="1"/>
</dbReference>
<evidence type="ECO:0000313" key="6">
    <source>
        <dbReference type="EMBL" id="KJH41631.1"/>
    </source>
</evidence>
<dbReference type="GO" id="GO:0005737">
    <property type="term" value="C:cytoplasm"/>
    <property type="evidence" value="ECO:0007669"/>
    <property type="project" value="TreeGrafter"/>
</dbReference>
<dbReference type="GO" id="GO:0016712">
    <property type="term" value="F:oxidoreductase activity, acting on paired donors, with incorporation or reduction of molecular oxygen, reduced flavin or flavoprotein as one donor, and incorporation of one atom of oxygen"/>
    <property type="evidence" value="ECO:0007669"/>
    <property type="project" value="TreeGrafter"/>
</dbReference>
<dbReference type="Proteomes" id="UP000053766">
    <property type="component" value="Unassembled WGS sequence"/>
</dbReference>
<reference evidence="7" key="2">
    <citation type="journal article" date="2016" name="Sci. Rep.">
        <title>Dictyocaulus viviparus genome, variome and transcriptome elucidate lungworm biology and support future intervention.</title>
        <authorList>
            <person name="McNulty S.N."/>
            <person name="Strube C."/>
            <person name="Rosa B.A."/>
            <person name="Martin J.C."/>
            <person name="Tyagi R."/>
            <person name="Choi Y.J."/>
            <person name="Wang Q."/>
            <person name="Hallsworth Pepin K."/>
            <person name="Zhang X."/>
            <person name="Ozersky P."/>
            <person name="Wilson R.K."/>
            <person name="Sternberg P.W."/>
            <person name="Gasser R.B."/>
            <person name="Mitreva M."/>
        </authorList>
    </citation>
    <scope>NUCLEOTIDE SEQUENCE [LARGE SCALE GENOMIC DNA]</scope>
    <source>
        <strain evidence="7">HannoverDv2000</strain>
    </source>
</reference>
<keyword evidence="5" id="KW-0812">Transmembrane</keyword>
<gene>
    <name evidence="6" type="ORF">DICVIV_12397</name>
</gene>
<dbReference type="InterPro" id="IPR002401">
    <property type="entry name" value="Cyt_P450_E_grp-I"/>
</dbReference>
<keyword evidence="4" id="KW-0560">Oxidoreductase</keyword>
<protein>
    <recommendedName>
        <fullName evidence="8">Unspecific monooxygenase</fullName>
    </recommendedName>
</protein>
<dbReference type="InterPro" id="IPR001128">
    <property type="entry name" value="Cyt_P450"/>
</dbReference>
<feature type="transmembrane region" description="Helical" evidence="5">
    <location>
        <begin position="60"/>
        <end position="79"/>
    </location>
</feature>
<name>A0A0D8XGZ7_DICVI</name>
<dbReference type="PRINTS" id="PR00463">
    <property type="entry name" value="EP450I"/>
</dbReference>
<keyword evidence="3" id="KW-0408">Iron</keyword>
<dbReference type="Pfam" id="PF00067">
    <property type="entry name" value="p450"/>
    <property type="match status" value="1"/>
</dbReference>
<dbReference type="GO" id="GO:0005506">
    <property type="term" value="F:iron ion binding"/>
    <property type="evidence" value="ECO:0007669"/>
    <property type="project" value="InterPro"/>
</dbReference>
<dbReference type="OrthoDB" id="2789670at2759"/>
<evidence type="ECO:0000313" key="7">
    <source>
        <dbReference type="Proteomes" id="UP000053766"/>
    </source>
</evidence>
<keyword evidence="4" id="KW-0503">Monooxygenase</keyword>
<dbReference type="PANTHER" id="PTHR24300:SF414">
    <property type="entry name" value="CYTOCHROME P450 FAMILY"/>
    <property type="match status" value="1"/>
</dbReference>
<dbReference type="SUPFAM" id="SSF48264">
    <property type="entry name" value="Cytochrome P450"/>
    <property type="match status" value="1"/>
</dbReference>
<accession>A0A0D8XGZ7</accession>
<organism evidence="6 7">
    <name type="scientific">Dictyocaulus viviparus</name>
    <name type="common">Bovine lungworm</name>
    <dbReference type="NCBI Taxonomy" id="29172"/>
    <lineage>
        <taxon>Eukaryota</taxon>
        <taxon>Metazoa</taxon>
        <taxon>Ecdysozoa</taxon>
        <taxon>Nematoda</taxon>
        <taxon>Chromadorea</taxon>
        <taxon>Rhabditida</taxon>
        <taxon>Rhabditina</taxon>
        <taxon>Rhabditomorpha</taxon>
        <taxon>Strongyloidea</taxon>
        <taxon>Metastrongylidae</taxon>
        <taxon>Dictyocaulus</taxon>
    </lineage>
</organism>